<comment type="caution">
    <text evidence="1">The sequence shown here is derived from an EMBL/GenBank/DDBJ whole genome shotgun (WGS) entry which is preliminary data.</text>
</comment>
<reference evidence="1 2" key="1">
    <citation type="journal article" date="2021" name="Sci. Rep.">
        <title>The genome of the diatom Chaetoceros tenuissimus carries an ancient integrated fragment of an extant virus.</title>
        <authorList>
            <person name="Hongo Y."/>
            <person name="Kimura K."/>
            <person name="Takaki Y."/>
            <person name="Yoshida Y."/>
            <person name="Baba S."/>
            <person name="Kobayashi G."/>
            <person name="Nagasaki K."/>
            <person name="Hano T."/>
            <person name="Tomaru Y."/>
        </authorList>
    </citation>
    <scope>NUCLEOTIDE SEQUENCE [LARGE SCALE GENOMIC DNA]</scope>
    <source>
        <strain evidence="1 2">NIES-3715</strain>
    </source>
</reference>
<protein>
    <submittedName>
        <fullName evidence="1">Uncharacterized protein</fullName>
    </submittedName>
</protein>
<keyword evidence="2" id="KW-1185">Reference proteome</keyword>
<proteinExistence type="predicted"/>
<evidence type="ECO:0000313" key="1">
    <source>
        <dbReference type="EMBL" id="GFH55256.1"/>
    </source>
</evidence>
<dbReference type="AlphaFoldDB" id="A0AAD3CZX6"/>
<gene>
    <name evidence="1" type="ORF">CTEN210_11732</name>
</gene>
<organism evidence="1 2">
    <name type="scientific">Chaetoceros tenuissimus</name>
    <dbReference type="NCBI Taxonomy" id="426638"/>
    <lineage>
        <taxon>Eukaryota</taxon>
        <taxon>Sar</taxon>
        <taxon>Stramenopiles</taxon>
        <taxon>Ochrophyta</taxon>
        <taxon>Bacillariophyta</taxon>
        <taxon>Coscinodiscophyceae</taxon>
        <taxon>Chaetocerotophycidae</taxon>
        <taxon>Chaetocerotales</taxon>
        <taxon>Chaetocerotaceae</taxon>
        <taxon>Chaetoceros</taxon>
    </lineage>
</organism>
<name>A0AAD3CZX6_9STRA</name>
<dbReference type="Proteomes" id="UP001054902">
    <property type="component" value="Unassembled WGS sequence"/>
</dbReference>
<accession>A0AAD3CZX6</accession>
<dbReference type="EMBL" id="BLLK01000047">
    <property type="protein sequence ID" value="GFH55256.1"/>
    <property type="molecule type" value="Genomic_DNA"/>
</dbReference>
<sequence>MIQPKSISKTVTKRPMRKLATIALSCISALIFFTSTNQKSIQSNIIADFQRQLRYNQSSKNLLIINGLNKEYMLEIAAHNRLHSFTSQDFDCVIFSDATYEEIKEDHHILKNLKEMNCNIMRLPDAGFGDFLLVVNPTFVNNYDTIALMAADTYFPEEGKMALKPQLVMEKMKELEIGSVQPIVIKEEEHHMEKLKEGCITSVNRIPTMAQFFSREAWACYYNMLHYSGSTGGCYDLCTKKVCPDVKQAIDGRYVGYQIKNSQQVEAMEQHDYFVKKQVSSSWLEVVRKMEIQSSLELDMEQNPLAICEKYECGASTETAADTDIAPLWCEATIEDAETLGSSR</sequence>
<evidence type="ECO:0000313" key="2">
    <source>
        <dbReference type="Proteomes" id="UP001054902"/>
    </source>
</evidence>